<dbReference type="GO" id="GO:0006886">
    <property type="term" value="P:intracellular protein transport"/>
    <property type="evidence" value="ECO:0007669"/>
    <property type="project" value="UniProtKB-UniRule"/>
</dbReference>
<dbReference type="PANTHER" id="PTHR12894:SF49">
    <property type="entry name" value="VAM6_VPS39-LIKE PROTEIN"/>
    <property type="match status" value="1"/>
</dbReference>
<name>A0A9P3LJE2_9APHY</name>
<feature type="repeat" description="CHCR" evidence="4">
    <location>
        <begin position="753"/>
        <end position="909"/>
    </location>
</feature>
<evidence type="ECO:0000313" key="7">
    <source>
        <dbReference type="EMBL" id="GJE96579.1"/>
    </source>
</evidence>
<comment type="caution">
    <text evidence="7">The sequence shown here is derived from an EMBL/GenBank/DDBJ whole genome shotgun (WGS) entry which is preliminary data.</text>
</comment>
<dbReference type="Pfam" id="PF10367">
    <property type="entry name" value="zf-Vps39_C"/>
    <property type="match status" value="1"/>
</dbReference>
<dbReference type="PROSITE" id="PS50236">
    <property type="entry name" value="CHCR"/>
    <property type="match status" value="1"/>
</dbReference>
<dbReference type="GO" id="GO:0006914">
    <property type="term" value="P:autophagy"/>
    <property type="evidence" value="ECO:0007669"/>
    <property type="project" value="TreeGrafter"/>
</dbReference>
<dbReference type="AlphaFoldDB" id="A0A9P3LJE2"/>
<dbReference type="PANTHER" id="PTHR12894">
    <property type="entry name" value="CNH DOMAIN CONTAINING"/>
    <property type="match status" value="1"/>
</dbReference>
<evidence type="ECO:0000259" key="6">
    <source>
        <dbReference type="PROSITE" id="PS50219"/>
    </source>
</evidence>
<dbReference type="InterPro" id="IPR019452">
    <property type="entry name" value="VPS39/TGF_beta_rcpt-assoc_1"/>
</dbReference>
<dbReference type="OrthoDB" id="5325112at2759"/>
<evidence type="ECO:0000256" key="2">
    <source>
        <dbReference type="ARBA" id="ARBA00023136"/>
    </source>
</evidence>
<evidence type="ECO:0000313" key="8">
    <source>
        <dbReference type="Proteomes" id="UP000703269"/>
    </source>
</evidence>
<feature type="domain" description="CNH" evidence="6">
    <location>
        <begin position="15"/>
        <end position="334"/>
    </location>
</feature>
<dbReference type="InterPro" id="IPR000547">
    <property type="entry name" value="Clathrin_H-chain/VPS_repeat"/>
</dbReference>
<keyword evidence="2" id="KW-0472">Membrane</keyword>
<organism evidence="7 8">
    <name type="scientific">Phanerochaete sordida</name>
    <dbReference type="NCBI Taxonomy" id="48140"/>
    <lineage>
        <taxon>Eukaryota</taxon>
        <taxon>Fungi</taxon>
        <taxon>Dikarya</taxon>
        <taxon>Basidiomycota</taxon>
        <taxon>Agaricomycotina</taxon>
        <taxon>Agaricomycetes</taxon>
        <taxon>Polyporales</taxon>
        <taxon>Phanerochaetaceae</taxon>
        <taxon>Phanerochaete</taxon>
    </lineage>
</organism>
<comment type="similarity">
    <text evidence="3">Belongs to the VAM6/VPS39 family.</text>
</comment>
<keyword evidence="8" id="KW-1185">Reference proteome</keyword>
<dbReference type="InterPro" id="IPR032914">
    <property type="entry name" value="Vam6/VPS39/TRAP1"/>
</dbReference>
<evidence type="ECO:0000256" key="5">
    <source>
        <dbReference type="SAM" id="MobiDB-lite"/>
    </source>
</evidence>
<gene>
    <name evidence="7" type="ORF">PsYK624_127770</name>
</gene>
<dbReference type="EMBL" id="BPQB01000061">
    <property type="protein sequence ID" value="GJE96579.1"/>
    <property type="molecule type" value="Genomic_DNA"/>
</dbReference>
<proteinExistence type="inferred from homology"/>
<evidence type="ECO:0000256" key="3">
    <source>
        <dbReference type="ARBA" id="ARBA00038201"/>
    </source>
</evidence>
<dbReference type="GO" id="GO:0034058">
    <property type="term" value="P:endosomal vesicle fusion"/>
    <property type="evidence" value="ECO:0007669"/>
    <property type="project" value="TreeGrafter"/>
</dbReference>
<reference evidence="7 8" key="1">
    <citation type="submission" date="2021-08" db="EMBL/GenBank/DDBJ databases">
        <title>Draft Genome Sequence of Phanerochaete sordida strain YK-624.</title>
        <authorList>
            <person name="Mori T."/>
            <person name="Dohra H."/>
            <person name="Suzuki T."/>
            <person name="Kawagishi H."/>
            <person name="Hirai H."/>
        </authorList>
    </citation>
    <scope>NUCLEOTIDE SEQUENCE [LARGE SCALE GENOMIC DNA]</scope>
    <source>
        <strain evidence="7 8">YK-624</strain>
    </source>
</reference>
<dbReference type="InterPro" id="IPR019453">
    <property type="entry name" value="VPS39/TGFA1_Znf"/>
</dbReference>
<evidence type="ECO:0000256" key="1">
    <source>
        <dbReference type="ARBA" id="ARBA00004184"/>
    </source>
</evidence>
<dbReference type="GO" id="GO:0000329">
    <property type="term" value="C:fungal-type vacuole membrane"/>
    <property type="evidence" value="ECO:0007669"/>
    <property type="project" value="TreeGrafter"/>
</dbReference>
<protein>
    <submittedName>
        <fullName evidence="7">Vacuolar morphogenesis protein 6</fullName>
    </submittedName>
</protein>
<dbReference type="Pfam" id="PF00780">
    <property type="entry name" value="CNH"/>
    <property type="match status" value="1"/>
</dbReference>
<dbReference type="Proteomes" id="UP000703269">
    <property type="component" value="Unassembled WGS sequence"/>
</dbReference>
<evidence type="ECO:0000256" key="4">
    <source>
        <dbReference type="PROSITE-ProRule" id="PRU01006"/>
    </source>
</evidence>
<comment type="subcellular location">
    <subcellularLocation>
        <location evidence="1">Endomembrane system</location>
        <topology evidence="1">Peripheral membrane protein</topology>
    </subcellularLocation>
</comment>
<dbReference type="PROSITE" id="PS50219">
    <property type="entry name" value="CNH"/>
    <property type="match status" value="1"/>
</dbReference>
<accession>A0A9P3LJE2</accession>
<dbReference type="InterPro" id="IPR001180">
    <property type="entry name" value="CNH_dom"/>
</dbReference>
<feature type="region of interest" description="Disordered" evidence="5">
    <location>
        <begin position="494"/>
        <end position="542"/>
    </location>
</feature>
<sequence>MPPFYSPQAVVSGFKERIESAAVQGGKIYLGTSVGSVYVYDVNVEHENEAHEAELDVKKSISRKAIEQMVYVPDIASLAILSDAIVTLYPVPSFTPPTPLPKTKTALSIAYYSAVENEEAPRAASPASGRAAVTPSIPVVVTYLAVGCRRKLVVYSWRDGEAQDVLEIALPHSPRTAVFMNGDQICLGYSPTDYVLYSFKSRTTAEIATPVHAPTASSSIGGMGMNALTGLGGYIGLGAKAKPSALRIADKECFVAKENNGVFVGKDGLPSRTFSIDWPAPPEDIAFVEPYLFAALPPGSVPASQVEGGGAIAGTSNFMPSSVIEVRSSISLQPSQLLPLPFVPLPATTTTATPPVHVARLLTASPPAKSPLFLVTTPTDRANITALGSTVWSFYMKPWPEQVDELVEAGSYADALALLESIDRALLPDKDTRIRVVRGLNAVAQFRAGQYADAINAFLELNINPAKVIALYPESISGRLAAPEDEWIELFGGPARPHLQSETATTAEDETKHSDSETTSADTGSAAPLRPPSPHGSVRGLLRSGLDSLRPGLKKEDELETASIRAKKQEFQFRKSIEELMRYLSDRRPKVSGALEALHITTAQAYQMPFLSATSKEDLFTLPDTPLSSLTPEQLVRFAQIVDTALFKCYLLVRPGLLAPLCRVGNWCEVSEVEQVLMEREKFTELIYLYNGKKMHGKALDLLKRLSEKETDMRDKLMPSVNYLQRLGPEYLDLIFEHSRWVFEQNVDIGFEIFTSEEVELPPQLVADFLESIDPAICARFLEYLINEKGDESAFFHNRLAELYLKMTLAAKKRAERQAIKEKFLNFIDTTDHYETDRLFGLLPSDDLFEAKAILLGRLGRHDAALEIYVYRLQDFLKAEEYCKRVYKPGTATGTIFLTLLRIYLRPTVKMTIDLLTPALDLIARHSPRLDEVETLQILPPLVPAQDVRRFLIEALRALDTKVVREVNKARDEQVARRLMYLQSNRVKVTDSRICPECHKRIGHSVIAVHAPRGEVTHYQCRDAFARKLKALRV</sequence>
<dbReference type="Pfam" id="PF10366">
    <property type="entry name" value="Vps39_1"/>
    <property type="match status" value="1"/>
</dbReference>
<dbReference type="GO" id="GO:0012505">
    <property type="term" value="C:endomembrane system"/>
    <property type="evidence" value="ECO:0007669"/>
    <property type="project" value="UniProtKB-SubCell"/>
</dbReference>